<dbReference type="EMBL" id="OBQK01000001">
    <property type="protein sequence ID" value="SOC51833.1"/>
    <property type="molecule type" value="Genomic_DNA"/>
</dbReference>
<name>A0A285VCX3_9MICO</name>
<keyword evidence="4" id="KW-1185">Reference proteome</keyword>
<dbReference type="CDD" id="cd12108">
    <property type="entry name" value="Hr-like"/>
    <property type="match status" value="1"/>
</dbReference>
<reference evidence="4" key="1">
    <citation type="submission" date="2017-08" db="EMBL/GenBank/DDBJ databases">
        <authorList>
            <person name="Varghese N."/>
            <person name="Submissions S."/>
        </authorList>
    </citation>
    <scope>NUCLEOTIDE SEQUENCE [LARGE SCALE GENOMIC DNA]</scope>
    <source>
        <strain evidence="4">USBA17B2</strain>
    </source>
</reference>
<feature type="region of interest" description="Disordered" evidence="1">
    <location>
        <begin position="1"/>
        <end position="20"/>
    </location>
</feature>
<evidence type="ECO:0000313" key="4">
    <source>
        <dbReference type="Proteomes" id="UP000219688"/>
    </source>
</evidence>
<dbReference type="Proteomes" id="UP000219688">
    <property type="component" value="Unassembled WGS sequence"/>
</dbReference>
<evidence type="ECO:0000313" key="3">
    <source>
        <dbReference type="EMBL" id="SOC51833.1"/>
    </source>
</evidence>
<dbReference type="Gene3D" id="1.20.120.520">
    <property type="entry name" value="nmb1532 protein domain like"/>
    <property type="match status" value="1"/>
</dbReference>
<evidence type="ECO:0000256" key="1">
    <source>
        <dbReference type="SAM" id="MobiDB-lite"/>
    </source>
</evidence>
<sequence length="229" mass="24951">MTDRSPGEAPAPRRGPCDASGMIEIHRMYRTSFGEAPSLVRGVADGDATHADVVGDHLGMLSVSLHAHHEFEDDRLWDTLDERAPACALHVGRMKEQHAAMLVHLRALDGALPAWRASGRATDAAAVLEALDGVNAGLAVHLPDEEEHIVPAMEQVLTQREIDEAGKHGRRATPRGKTWQQLGEILAAQPDGGDEWLRKHLPAPVRLVWRWVGRPRYAASRAALRAPGS</sequence>
<proteinExistence type="predicted"/>
<evidence type="ECO:0000259" key="2">
    <source>
        <dbReference type="Pfam" id="PF01814"/>
    </source>
</evidence>
<dbReference type="InterPro" id="IPR012312">
    <property type="entry name" value="Hemerythrin-like"/>
</dbReference>
<organism evidence="3 4">
    <name type="scientific">Ornithinimicrobium cerasi</name>
    <dbReference type="NCBI Taxonomy" id="2248773"/>
    <lineage>
        <taxon>Bacteria</taxon>
        <taxon>Bacillati</taxon>
        <taxon>Actinomycetota</taxon>
        <taxon>Actinomycetes</taxon>
        <taxon>Micrococcales</taxon>
        <taxon>Ornithinimicrobiaceae</taxon>
        <taxon>Ornithinimicrobium</taxon>
    </lineage>
</organism>
<gene>
    <name evidence="3" type="ORF">SAMN05421879_101325</name>
</gene>
<protein>
    <submittedName>
        <fullName evidence="3">Hemerythrin HHE cation binding domain-containing protein</fullName>
    </submittedName>
</protein>
<feature type="domain" description="Hemerythrin-like" evidence="2">
    <location>
        <begin position="26"/>
        <end position="152"/>
    </location>
</feature>
<dbReference type="AlphaFoldDB" id="A0A285VCX3"/>
<accession>A0A285VCX3</accession>
<dbReference type="Pfam" id="PF01814">
    <property type="entry name" value="Hemerythrin"/>
    <property type="match status" value="1"/>
</dbReference>